<dbReference type="EMBL" id="BAABWN010000003">
    <property type="protein sequence ID" value="GAA6167256.1"/>
    <property type="molecule type" value="Genomic_DNA"/>
</dbReference>
<organism evidence="3 4">
    <name type="scientific">Sessilibacter corallicola</name>
    <dbReference type="NCBI Taxonomy" id="2904075"/>
    <lineage>
        <taxon>Bacteria</taxon>
        <taxon>Pseudomonadati</taxon>
        <taxon>Pseudomonadota</taxon>
        <taxon>Gammaproteobacteria</taxon>
        <taxon>Cellvibrionales</taxon>
        <taxon>Cellvibrionaceae</taxon>
        <taxon>Sessilibacter</taxon>
    </lineage>
</organism>
<keyword evidence="4" id="KW-1185">Reference proteome</keyword>
<feature type="transmembrane region" description="Helical" evidence="1">
    <location>
        <begin position="37"/>
        <end position="54"/>
    </location>
</feature>
<evidence type="ECO:0000259" key="2">
    <source>
        <dbReference type="Pfam" id="PF02517"/>
    </source>
</evidence>
<keyword evidence="1" id="KW-0472">Membrane</keyword>
<sequence length="280" mass="31977">MSFRNGTVLATLTRSIRDVFTELDQTQGKPALSNGQLWLMFLLASACLLGLNYLKFFSAFNDCIGLVASLFGESPRQWIAEFKRLPYANLLQNIWWGMWHWLFFFILPWLLIRWGFKSNLKEYGWGFGETHKHWLGYLALLTPIMVFAVLASSRPDFVNHYPFYTDAKLSIVDLLLWECIYISQFITVEFFFRGFLLSSLQPRFGSVAIAIMSVPYVMLHFPKPWLEATGAIGFGIFLGILALRSRSIWGGVIVHAGIALCMDCAALIQSGNFPITLFRN</sequence>
<protein>
    <recommendedName>
        <fullName evidence="2">CAAX prenyl protease 2/Lysostaphin resistance protein A-like domain-containing protein</fullName>
    </recommendedName>
</protein>
<proteinExistence type="predicted"/>
<feature type="transmembrane region" description="Helical" evidence="1">
    <location>
        <begin position="94"/>
        <end position="114"/>
    </location>
</feature>
<feature type="transmembrane region" description="Helical" evidence="1">
    <location>
        <begin position="174"/>
        <end position="192"/>
    </location>
</feature>
<evidence type="ECO:0000313" key="4">
    <source>
        <dbReference type="Proteomes" id="UP001465153"/>
    </source>
</evidence>
<name>A0ABQ0A6H1_9GAMM</name>
<dbReference type="InterPro" id="IPR003675">
    <property type="entry name" value="Rce1/LyrA-like_dom"/>
</dbReference>
<feature type="domain" description="CAAX prenyl protease 2/Lysostaphin resistance protein A-like" evidence="2">
    <location>
        <begin position="174"/>
        <end position="258"/>
    </location>
</feature>
<dbReference type="Proteomes" id="UP001465153">
    <property type="component" value="Unassembled WGS sequence"/>
</dbReference>
<keyword evidence="1" id="KW-1133">Transmembrane helix</keyword>
<feature type="transmembrane region" description="Helical" evidence="1">
    <location>
        <begin position="225"/>
        <end position="243"/>
    </location>
</feature>
<gene>
    <name evidence="3" type="ORF">NBRC116591_10660</name>
</gene>
<evidence type="ECO:0000256" key="1">
    <source>
        <dbReference type="SAM" id="Phobius"/>
    </source>
</evidence>
<feature type="transmembrane region" description="Helical" evidence="1">
    <location>
        <begin position="134"/>
        <end position="154"/>
    </location>
</feature>
<reference evidence="3 4" key="1">
    <citation type="submission" date="2024-04" db="EMBL/GenBank/DDBJ databases">
        <title>Draft genome sequence of Sessilibacter corallicola NBRC 116591.</title>
        <authorList>
            <person name="Miyakawa T."/>
            <person name="Kusuya Y."/>
            <person name="Miura T."/>
        </authorList>
    </citation>
    <scope>NUCLEOTIDE SEQUENCE [LARGE SCALE GENOMIC DNA]</scope>
    <source>
        <strain evidence="3 4">KU-00831-HH</strain>
    </source>
</reference>
<keyword evidence="1" id="KW-0812">Transmembrane</keyword>
<evidence type="ECO:0000313" key="3">
    <source>
        <dbReference type="EMBL" id="GAA6167256.1"/>
    </source>
</evidence>
<dbReference type="RefSeq" id="WP_353301952.1">
    <property type="nucleotide sequence ID" value="NZ_BAABWN010000003.1"/>
</dbReference>
<accession>A0ABQ0A6H1</accession>
<comment type="caution">
    <text evidence="3">The sequence shown here is derived from an EMBL/GenBank/DDBJ whole genome shotgun (WGS) entry which is preliminary data.</text>
</comment>
<feature type="transmembrane region" description="Helical" evidence="1">
    <location>
        <begin position="248"/>
        <end position="268"/>
    </location>
</feature>
<dbReference type="Pfam" id="PF02517">
    <property type="entry name" value="Rce1-like"/>
    <property type="match status" value="1"/>
</dbReference>
<feature type="transmembrane region" description="Helical" evidence="1">
    <location>
        <begin position="204"/>
        <end position="219"/>
    </location>
</feature>